<evidence type="ECO:0008006" key="3">
    <source>
        <dbReference type="Google" id="ProtNLM"/>
    </source>
</evidence>
<proteinExistence type="predicted"/>
<evidence type="ECO:0000313" key="2">
    <source>
        <dbReference type="Proteomes" id="UP000257109"/>
    </source>
</evidence>
<organism evidence="1 2">
    <name type="scientific">Mucuna pruriens</name>
    <name type="common">Velvet bean</name>
    <name type="synonym">Dolichos pruriens</name>
    <dbReference type="NCBI Taxonomy" id="157652"/>
    <lineage>
        <taxon>Eukaryota</taxon>
        <taxon>Viridiplantae</taxon>
        <taxon>Streptophyta</taxon>
        <taxon>Embryophyta</taxon>
        <taxon>Tracheophyta</taxon>
        <taxon>Spermatophyta</taxon>
        <taxon>Magnoliopsida</taxon>
        <taxon>eudicotyledons</taxon>
        <taxon>Gunneridae</taxon>
        <taxon>Pentapetalae</taxon>
        <taxon>rosids</taxon>
        <taxon>fabids</taxon>
        <taxon>Fabales</taxon>
        <taxon>Fabaceae</taxon>
        <taxon>Papilionoideae</taxon>
        <taxon>50 kb inversion clade</taxon>
        <taxon>NPAAA clade</taxon>
        <taxon>indigoferoid/millettioid clade</taxon>
        <taxon>Phaseoleae</taxon>
        <taxon>Mucuna</taxon>
    </lineage>
</organism>
<gene>
    <name evidence="1" type="ORF">CR513_00499</name>
</gene>
<dbReference type="EMBL" id="QJKJ01000074">
    <property type="protein sequence ID" value="RDY14453.1"/>
    <property type="molecule type" value="Genomic_DNA"/>
</dbReference>
<comment type="caution">
    <text evidence="1">The sequence shown here is derived from an EMBL/GenBank/DDBJ whole genome shotgun (WGS) entry which is preliminary data.</text>
</comment>
<accession>A0A371IHG4</accession>
<dbReference type="AlphaFoldDB" id="A0A371IHG4"/>
<dbReference type="Proteomes" id="UP000257109">
    <property type="component" value="Unassembled WGS sequence"/>
</dbReference>
<protein>
    <recommendedName>
        <fullName evidence="3">Integrase zinc-binding domain-containing protein</fullName>
    </recommendedName>
</protein>
<keyword evidence="2" id="KW-1185">Reference proteome</keyword>
<dbReference type="Gene3D" id="1.10.340.70">
    <property type="match status" value="1"/>
</dbReference>
<reference evidence="1" key="1">
    <citation type="submission" date="2018-05" db="EMBL/GenBank/DDBJ databases">
        <title>Draft genome of Mucuna pruriens seed.</title>
        <authorList>
            <person name="Nnadi N.E."/>
            <person name="Vos R."/>
            <person name="Hasami M.H."/>
            <person name="Devisetty U.K."/>
            <person name="Aguiy J.C."/>
        </authorList>
    </citation>
    <scope>NUCLEOTIDE SEQUENCE [LARGE SCALE GENOMIC DNA]</scope>
    <source>
        <strain evidence="1">JCA_2017</strain>
    </source>
</reference>
<evidence type="ECO:0000313" key="1">
    <source>
        <dbReference type="EMBL" id="RDY14453.1"/>
    </source>
</evidence>
<name>A0A371IHG4_MUCPR</name>
<dbReference type="OrthoDB" id="1430787at2759"/>
<sequence>MQHLVAFSYPMRASKAIKERLESDAKYYIWDDPYFWRLCNNQVMHRCIMESRMKSVLHFYHSTAEGGHYGSMRTTQKVLDCGLYWLSIFKDAHRFISTYE</sequence>
<feature type="non-terminal residue" evidence="1">
    <location>
        <position position="1"/>
    </location>
</feature>